<keyword evidence="1" id="KW-0472">Membrane</keyword>
<evidence type="ECO:0000313" key="2">
    <source>
        <dbReference type="EMBL" id="QHU35782.1"/>
    </source>
</evidence>
<keyword evidence="1" id="KW-1133">Transmembrane helix</keyword>
<sequence>MFSTIQEAWGNNFQETRELFTQPSVLQLPKQNQHQEQHIEHFCTSCKARYDPNAKTIVDIKDIDNHIINAFLVGAVVLIFLHLTDK</sequence>
<dbReference type="EMBL" id="MN740612">
    <property type="protein sequence ID" value="QHU35782.1"/>
    <property type="molecule type" value="Genomic_DNA"/>
</dbReference>
<protein>
    <submittedName>
        <fullName evidence="2">Uncharacterized protein</fullName>
    </submittedName>
</protein>
<dbReference type="AlphaFoldDB" id="A0A6C0M2T1"/>
<evidence type="ECO:0000256" key="1">
    <source>
        <dbReference type="SAM" id="Phobius"/>
    </source>
</evidence>
<reference evidence="2" key="1">
    <citation type="journal article" date="2020" name="Nature">
        <title>Giant virus diversity and host interactions through global metagenomics.</title>
        <authorList>
            <person name="Schulz F."/>
            <person name="Roux S."/>
            <person name="Paez-Espino D."/>
            <person name="Jungbluth S."/>
            <person name="Walsh D.A."/>
            <person name="Denef V.J."/>
            <person name="McMahon K.D."/>
            <person name="Konstantinidis K.T."/>
            <person name="Eloe-Fadrosh E.A."/>
            <person name="Kyrpides N.C."/>
            <person name="Woyke T."/>
        </authorList>
    </citation>
    <scope>NUCLEOTIDE SEQUENCE</scope>
    <source>
        <strain evidence="2">GVMAG-S-1035085-51</strain>
    </source>
</reference>
<accession>A0A6C0M2T1</accession>
<feature type="transmembrane region" description="Helical" evidence="1">
    <location>
        <begin position="66"/>
        <end position="84"/>
    </location>
</feature>
<name>A0A6C0M2T1_9ZZZZ</name>
<proteinExistence type="predicted"/>
<keyword evidence="1" id="KW-0812">Transmembrane</keyword>
<organism evidence="2">
    <name type="scientific">viral metagenome</name>
    <dbReference type="NCBI Taxonomy" id="1070528"/>
    <lineage>
        <taxon>unclassified sequences</taxon>
        <taxon>metagenomes</taxon>
        <taxon>organismal metagenomes</taxon>
    </lineage>
</organism>